<dbReference type="Proteomes" id="UP000215453">
    <property type="component" value="Chromosome 7"/>
</dbReference>
<dbReference type="AlphaFoldDB" id="A0A1Y6LNX9"/>
<evidence type="ECO:0000313" key="2">
    <source>
        <dbReference type="EMBL" id="SMY26096.1"/>
    </source>
</evidence>
<feature type="compositionally biased region" description="Basic and acidic residues" evidence="1">
    <location>
        <begin position="25"/>
        <end position="40"/>
    </location>
</feature>
<reference evidence="2 3" key="1">
    <citation type="submission" date="2016-10" db="EMBL/GenBank/DDBJ databases">
        <authorList>
            <person name="Varghese N."/>
        </authorList>
    </citation>
    <scope>NUCLEOTIDE SEQUENCE [LARGE SCALE GENOMIC DNA]</scope>
</reference>
<feature type="compositionally biased region" description="Acidic residues" evidence="1">
    <location>
        <begin position="247"/>
        <end position="268"/>
    </location>
</feature>
<evidence type="ECO:0000256" key="1">
    <source>
        <dbReference type="SAM" id="MobiDB-lite"/>
    </source>
</evidence>
<gene>
    <name evidence="2" type="ORF">ZT1A5_G7538</name>
</gene>
<protein>
    <submittedName>
        <fullName evidence="2">Uncharacterized protein</fullName>
    </submittedName>
</protein>
<feature type="region of interest" description="Disordered" evidence="1">
    <location>
        <begin position="1"/>
        <end position="123"/>
    </location>
</feature>
<dbReference type="EMBL" id="LT882682">
    <property type="protein sequence ID" value="SMY26096.1"/>
    <property type="molecule type" value="Genomic_DNA"/>
</dbReference>
<organism evidence="2 3">
    <name type="scientific">Zymoseptoria tritici ST99CH_1A5</name>
    <dbReference type="NCBI Taxonomy" id="1276529"/>
    <lineage>
        <taxon>Eukaryota</taxon>
        <taxon>Fungi</taxon>
        <taxon>Dikarya</taxon>
        <taxon>Ascomycota</taxon>
        <taxon>Pezizomycotina</taxon>
        <taxon>Dothideomycetes</taxon>
        <taxon>Dothideomycetidae</taxon>
        <taxon>Mycosphaerellales</taxon>
        <taxon>Mycosphaerellaceae</taxon>
        <taxon>Zymoseptoria</taxon>
    </lineage>
</organism>
<name>A0A1Y6LNX9_ZYMTR</name>
<accession>A0A1Y6LNX9</accession>
<feature type="compositionally biased region" description="Pro residues" evidence="1">
    <location>
        <begin position="56"/>
        <end position="66"/>
    </location>
</feature>
<feature type="region of interest" description="Disordered" evidence="1">
    <location>
        <begin position="237"/>
        <end position="283"/>
    </location>
</feature>
<evidence type="ECO:0000313" key="3">
    <source>
        <dbReference type="Proteomes" id="UP000215453"/>
    </source>
</evidence>
<proteinExistence type="predicted"/>
<sequence length="410" mass="45418">MNRIARDASPADASAQPLHPQNRAGAEDHGDLDLSKDDVRPLCNHRPCPSCNKPWPKQPNHPPQTPPKLTKDDTITPAAPVHGPITRPPAAETSPGSPQFSPLQPDLDGTAIGRPESTPAQPIDVPPIQPVLIDQAALVKLPLLVFPHVNRADTELIRLTWLEVLRDITRRYDQNDNEQMDARRMLRELTALLAGYSSNAGANTDDSRTGFDTDRMELVEQLVKHARKMWRLNFGGASDEAGASDDGSSDDQDDDSSDDSSDDSEDNPSPDNNAVLPPTGPLSRAIIDAEPRSARQQVYVSPLLSTELSDQVRQYLHPDGLPYVRGFMVRVWLSVSSRFQRWLRAHVGQEVDLARMRDELVELASWYPERLVTNTLSIGEIQVFETNRAALIEGLVRTARLSWSERQVSG</sequence>